<proteinExistence type="inferred from homology"/>
<evidence type="ECO:0000256" key="6">
    <source>
        <dbReference type="SAM" id="MobiDB-lite"/>
    </source>
</evidence>
<feature type="compositionally biased region" description="Low complexity" evidence="6">
    <location>
        <begin position="124"/>
        <end position="143"/>
    </location>
</feature>
<keyword evidence="4" id="KW-0808">Transferase</keyword>
<accession>A0A9W3GP75</accession>
<dbReference type="KEGG" id="cbai:105064753"/>
<dbReference type="CTD" id="340562"/>
<sequence length="355" mass="39313">MNQSITSLPDFNQPGVRQPGMNQLSRSQPDTNQQGMKQPGMWQSGPCQISTRQPGTWQQGRSQSIMSQPGTRQAGMRQSDLSQSSMSLPSLRQPSLSQSGASQPGPSLSGISQTGRSQPGMWYPGPSQSGASQPGPSQSGISQTGRSQPGMWQPGPSQPHLSQPDMRQPGMRQPRGSQSGVKQSSLISFRVRPAEAQDCLEILRLIKELAACENMVDAVKLTANDLLRDGFGENPLFYCLIAEVHTHQKPTSKVTVGFAMYYFTYDPWIGRLLYLEDFYVIQAYRGLGIGAEMLKRLSQIAIRSQCSCMHFLVVIWNQASIDYYTRRGALDLSSEEGWHLFRFNRGELMDMAGEE</sequence>
<dbReference type="RefSeq" id="XP_010948055.1">
    <property type="nucleotide sequence ID" value="XM_010949753.1"/>
</dbReference>
<dbReference type="InterPro" id="IPR016181">
    <property type="entry name" value="Acyl_CoA_acyltransferase"/>
</dbReference>
<evidence type="ECO:0000256" key="2">
    <source>
        <dbReference type="ARBA" id="ARBA00011738"/>
    </source>
</evidence>
<feature type="compositionally biased region" description="Polar residues" evidence="6">
    <location>
        <begin position="175"/>
        <end position="184"/>
    </location>
</feature>
<dbReference type="CDD" id="cd04301">
    <property type="entry name" value="NAT_SF"/>
    <property type="match status" value="1"/>
</dbReference>
<feature type="compositionally biased region" description="Polar residues" evidence="6">
    <location>
        <begin position="45"/>
        <end position="71"/>
    </location>
</feature>
<dbReference type="GO" id="GO:0004145">
    <property type="term" value="F:diamine N-acetyltransferase activity"/>
    <property type="evidence" value="ECO:0007669"/>
    <property type="project" value="UniProtKB-EC"/>
</dbReference>
<dbReference type="Gene3D" id="3.40.630.30">
    <property type="match status" value="1"/>
</dbReference>
<reference evidence="9" key="1">
    <citation type="submission" date="2025-08" db="UniProtKB">
        <authorList>
            <consortium name="RefSeq"/>
        </authorList>
    </citation>
    <scope>IDENTIFICATION</scope>
    <source>
        <tissue evidence="9">Blood</tissue>
    </source>
</reference>
<dbReference type="GO" id="GO:0032918">
    <property type="term" value="P:spermidine acetylation"/>
    <property type="evidence" value="ECO:0007669"/>
    <property type="project" value="TreeGrafter"/>
</dbReference>
<name>A0A9W3GP75_CAMBA</name>
<dbReference type="PANTHER" id="PTHR10545">
    <property type="entry name" value="DIAMINE N-ACETYLTRANSFERASE"/>
    <property type="match status" value="1"/>
</dbReference>
<feature type="compositionally biased region" description="Polar residues" evidence="6">
    <location>
        <begin position="1"/>
        <end position="10"/>
    </location>
</feature>
<feature type="compositionally biased region" description="Polar residues" evidence="6">
    <location>
        <begin position="20"/>
        <end position="36"/>
    </location>
</feature>
<evidence type="ECO:0000259" key="7">
    <source>
        <dbReference type="PROSITE" id="PS51186"/>
    </source>
</evidence>
<dbReference type="AlphaFoldDB" id="A0A9W3GP75"/>
<evidence type="ECO:0000256" key="1">
    <source>
        <dbReference type="ARBA" id="ARBA00008694"/>
    </source>
</evidence>
<dbReference type="SUPFAM" id="SSF55729">
    <property type="entry name" value="Acyl-CoA N-acyltransferases (Nat)"/>
    <property type="match status" value="1"/>
</dbReference>
<dbReference type="PANTHER" id="PTHR10545:SF63">
    <property type="entry name" value="SPERMIDINE_SPERMINE N(1)-ACETYLTRANSFERASE-LIKE PROTEIN 1"/>
    <property type="match status" value="1"/>
</dbReference>
<evidence type="ECO:0000313" key="8">
    <source>
        <dbReference type="Proteomes" id="UP001732780"/>
    </source>
</evidence>
<dbReference type="Pfam" id="PF00583">
    <property type="entry name" value="Acetyltransf_1"/>
    <property type="match status" value="1"/>
</dbReference>
<protein>
    <recommendedName>
        <fullName evidence="3">diamine N-acetyltransferase</fullName>
        <ecNumber evidence="3">2.3.1.57</ecNumber>
    </recommendedName>
</protein>
<dbReference type="InterPro" id="IPR000182">
    <property type="entry name" value="GNAT_dom"/>
</dbReference>
<feature type="domain" description="N-acetyltransferase" evidence="7">
    <location>
        <begin position="189"/>
        <end position="354"/>
    </location>
</feature>
<dbReference type="InterPro" id="IPR051016">
    <property type="entry name" value="Diverse_Substrate_AcTransf"/>
</dbReference>
<dbReference type="PROSITE" id="PS51186">
    <property type="entry name" value="GNAT"/>
    <property type="match status" value="1"/>
</dbReference>
<evidence type="ECO:0000256" key="3">
    <source>
        <dbReference type="ARBA" id="ARBA00013209"/>
    </source>
</evidence>
<dbReference type="GO" id="GO:0019809">
    <property type="term" value="F:spermidine binding"/>
    <property type="evidence" value="ECO:0007669"/>
    <property type="project" value="TreeGrafter"/>
</dbReference>
<keyword evidence="5" id="KW-0012">Acyltransferase</keyword>
<dbReference type="OrthoDB" id="9684402at2759"/>
<dbReference type="FunFam" id="3.40.630.30:FF:000011">
    <property type="entry name" value="Diamine acetyltransferase 1"/>
    <property type="match status" value="1"/>
</dbReference>
<dbReference type="GeneID" id="105064753"/>
<feature type="region of interest" description="Disordered" evidence="6">
    <location>
        <begin position="1"/>
        <end position="184"/>
    </location>
</feature>
<gene>
    <name evidence="9" type="primary">SATL1</name>
</gene>
<organism evidence="8 9">
    <name type="scientific">Camelus bactrianus</name>
    <name type="common">Bactrian camel</name>
    <dbReference type="NCBI Taxonomy" id="9837"/>
    <lineage>
        <taxon>Eukaryota</taxon>
        <taxon>Metazoa</taxon>
        <taxon>Chordata</taxon>
        <taxon>Craniata</taxon>
        <taxon>Vertebrata</taxon>
        <taxon>Euteleostomi</taxon>
        <taxon>Mammalia</taxon>
        <taxon>Eutheria</taxon>
        <taxon>Laurasiatheria</taxon>
        <taxon>Artiodactyla</taxon>
        <taxon>Tylopoda</taxon>
        <taxon>Camelidae</taxon>
        <taxon>Camelus</taxon>
    </lineage>
</organism>
<evidence type="ECO:0000256" key="4">
    <source>
        <dbReference type="ARBA" id="ARBA00022679"/>
    </source>
</evidence>
<comment type="similarity">
    <text evidence="1">Belongs to the acetyltransferase family.</text>
</comment>
<comment type="subunit">
    <text evidence="2">Homodimer.</text>
</comment>
<feature type="compositionally biased region" description="Low complexity" evidence="6">
    <location>
        <begin position="76"/>
        <end position="99"/>
    </location>
</feature>
<keyword evidence="8" id="KW-1185">Reference proteome</keyword>
<dbReference type="RefSeq" id="XP_010948055.1">
    <property type="nucleotide sequence ID" value="XM_010949753.2"/>
</dbReference>
<evidence type="ECO:0000256" key="5">
    <source>
        <dbReference type="ARBA" id="ARBA00023315"/>
    </source>
</evidence>
<feature type="compositionally biased region" description="Polar residues" evidence="6">
    <location>
        <begin position="100"/>
        <end position="117"/>
    </location>
</feature>
<dbReference type="EC" id="2.3.1.57" evidence="3"/>
<evidence type="ECO:0000313" key="9">
    <source>
        <dbReference type="RefSeq" id="XP_010948055.1"/>
    </source>
</evidence>
<dbReference type="Proteomes" id="UP001732780">
    <property type="component" value="Chromosome X"/>
</dbReference>